<comment type="caution">
    <text evidence="1">The sequence shown here is derived from an EMBL/GenBank/DDBJ whole genome shotgun (WGS) entry which is preliminary data.</text>
</comment>
<dbReference type="AlphaFoldDB" id="A0A7X9XJR7"/>
<evidence type="ECO:0000313" key="1">
    <source>
        <dbReference type="EMBL" id="NME87947.1"/>
    </source>
</evidence>
<dbReference type="EMBL" id="JABAGL010000037">
    <property type="protein sequence ID" value="NME87947.1"/>
    <property type="molecule type" value="Genomic_DNA"/>
</dbReference>
<name>A0A7X9XJR7_9BACE</name>
<proteinExistence type="predicted"/>
<protein>
    <submittedName>
        <fullName evidence="1">Uncharacterized protein</fullName>
    </submittedName>
</protein>
<evidence type="ECO:0000313" key="2">
    <source>
        <dbReference type="Proteomes" id="UP000520291"/>
    </source>
</evidence>
<dbReference type="Proteomes" id="UP000520291">
    <property type="component" value="Unassembled WGS sequence"/>
</dbReference>
<sequence>MEILTALQWAKRGFVPNEDAKGEEGWNNNYYRYRVIRFSESEVYEDLVAAKAIVSAKNKEYRAKAKKREQKRKDTAEYREKMKTKWQWLQEGKIPNEDARWKVGEELNKTYNCCSYGSNYCYCHERYTHEPKDDEEMQKAIEDYQRNGNSWV</sequence>
<organism evidence="1 2">
    <name type="scientific">Bacteroides eggerthii</name>
    <dbReference type="NCBI Taxonomy" id="28111"/>
    <lineage>
        <taxon>Bacteria</taxon>
        <taxon>Pseudomonadati</taxon>
        <taxon>Bacteroidota</taxon>
        <taxon>Bacteroidia</taxon>
        <taxon>Bacteroidales</taxon>
        <taxon>Bacteroidaceae</taxon>
        <taxon>Bacteroides</taxon>
    </lineage>
</organism>
<accession>A0A7X9XJR7</accession>
<dbReference type="RefSeq" id="WP_118364221.1">
    <property type="nucleotide sequence ID" value="NZ_JABAGL010000037.1"/>
</dbReference>
<reference evidence="1 2" key="1">
    <citation type="submission" date="2020-04" db="EMBL/GenBank/DDBJ databases">
        <authorList>
            <person name="Hitch T.C.A."/>
            <person name="Wylensek D."/>
            <person name="Clavel T."/>
        </authorList>
    </citation>
    <scope>NUCLEOTIDE SEQUENCE [LARGE SCALE GENOMIC DNA]</scope>
    <source>
        <strain evidence="1 2">WCA3-601-WT-5E</strain>
    </source>
</reference>
<gene>
    <name evidence="1" type="ORF">HF841_18355</name>
</gene>